<protein>
    <submittedName>
        <fullName evidence="1">Uncharacterized protein</fullName>
    </submittedName>
</protein>
<sequence length="75" mass="8367">MTASDLQDLLIARLVRSSGGTARRWRMAIGPVRVRSADSYTHCNWEVDPSGTPPEVAAIERLLDTVRLERPFVTT</sequence>
<proteinExistence type="predicted"/>
<dbReference type="Proteomes" id="UP001404104">
    <property type="component" value="Unassembled WGS sequence"/>
</dbReference>
<organism evidence="1 2">
    <name type="scientific">Sphingomonas qilianensis</name>
    <dbReference type="NCBI Taxonomy" id="1736690"/>
    <lineage>
        <taxon>Bacteria</taxon>
        <taxon>Pseudomonadati</taxon>
        <taxon>Pseudomonadota</taxon>
        <taxon>Alphaproteobacteria</taxon>
        <taxon>Sphingomonadales</taxon>
        <taxon>Sphingomonadaceae</taxon>
        <taxon>Sphingomonas</taxon>
    </lineage>
</organism>
<dbReference type="EMBL" id="JBDIMF010000005">
    <property type="protein sequence ID" value="MEN2787243.1"/>
    <property type="molecule type" value="Genomic_DNA"/>
</dbReference>
<reference evidence="1 2" key="1">
    <citation type="submission" date="2024-05" db="EMBL/GenBank/DDBJ databases">
        <authorList>
            <person name="Liu Q."/>
            <person name="Xin Y.-H."/>
        </authorList>
    </citation>
    <scope>NUCLEOTIDE SEQUENCE [LARGE SCALE GENOMIC DNA]</scope>
    <source>
        <strain evidence="1 2">CGMCC 1.15349</strain>
    </source>
</reference>
<gene>
    <name evidence="1" type="ORF">ABC969_12535</name>
</gene>
<dbReference type="RefSeq" id="WP_345865353.1">
    <property type="nucleotide sequence ID" value="NZ_JBDIMF010000005.1"/>
</dbReference>
<keyword evidence="2" id="KW-1185">Reference proteome</keyword>
<comment type="caution">
    <text evidence="1">The sequence shown here is derived from an EMBL/GenBank/DDBJ whole genome shotgun (WGS) entry which is preliminary data.</text>
</comment>
<name>A0ABU9XUK4_9SPHN</name>
<accession>A0ABU9XUK4</accession>
<evidence type="ECO:0000313" key="2">
    <source>
        <dbReference type="Proteomes" id="UP001404104"/>
    </source>
</evidence>
<evidence type="ECO:0000313" key="1">
    <source>
        <dbReference type="EMBL" id="MEN2787243.1"/>
    </source>
</evidence>